<feature type="region of interest" description="Disordered" evidence="2">
    <location>
        <begin position="791"/>
        <end position="818"/>
    </location>
</feature>
<feature type="compositionally biased region" description="Acidic residues" evidence="2">
    <location>
        <begin position="1001"/>
        <end position="1015"/>
    </location>
</feature>
<feature type="region of interest" description="Disordered" evidence="2">
    <location>
        <begin position="635"/>
        <end position="658"/>
    </location>
</feature>
<feature type="compositionally biased region" description="Low complexity" evidence="2">
    <location>
        <begin position="804"/>
        <end position="817"/>
    </location>
</feature>
<protein>
    <submittedName>
        <fullName evidence="3">Unnamed protein product</fullName>
    </submittedName>
</protein>
<evidence type="ECO:0000313" key="3">
    <source>
        <dbReference type="EMBL" id="GMF10733.1"/>
    </source>
</evidence>
<dbReference type="SUPFAM" id="SSF90257">
    <property type="entry name" value="Myosin rod fragments"/>
    <property type="match status" value="1"/>
</dbReference>
<sequence length="1048" mass="114478">MALQLRFAEEGEFSLQKGLESPSAAVLLSEKGVKGLSQPENTLALLVGQEVPVAATWAWLDKLRGHVDADDIVCLDTQLSTIYADQYAESGPKLRMLASSCVSEEMKLEAPVRPLEVPQFVAGIPAALLTHVSSDVRDRKEGHCWPNHIFTPMENQQQQRAAPVTRQFSTRFLSSDGIPEYNALLDTHLGKRREFLLGNRHSLELMQQTGVIERVETQPDNPNQYVVHIAEKPIHRRKRLPPRSGSGLLQLPESQAAPWRQGSTSRSILEGNVSNSANSLQRGSASTSRLHSEDNFTSIAGNPDNSANEAKKVNAATLKGLSRSYSSNTVLSSSCKPVLKSAAANRLALFGSTKCTALLESSGATGKFSFGKHRAASEISSTQTTEARPRSRSAVPAILAPSVDELKKNGTTRRSVTSTTAVSTPPPAVRGTVEHLLESDAAFMTQIRTMKEQLAELESTKAYLDTEIGSLRRKLRGVNAVRENDVAVAHCSSIMQHRLSKAEEEFMKLVTQQQEVKKDVDRVRRELLSLRKVRHKLQEDIEDVAQANQTFEEKIHAAKIVRNQLSEELSELERRAEVELEAQRLNLPPEDAVVVDVAKLMSAVQERNSARRDATVGLAETGSSSRALAILQSTASLTPPKDNMAKSHNGRRGSRTKHPKTLLDYCTAFRVLQHSMGFEDLAAFEQQFTATEEQLLSKYKANLALADEVAALEKELSAVNTEKKVNRANVRGIMEANEKMERDMQMRIQTAMSSIRSYNELREQRNREHAKLRGIMLRCLDALQIDVGSSELSEADGSGGSGGSSTNSSGAGSSSHSLYWTETQSPELLEMLQRKMTQVAVTLKVKHSSRMLEIPPEALRLNRGHDGRRSNMFSTREASKIVLGPREPSGSALAAILGTVQPPSVENAIALTENVSMMEVMHGLHRAVSPARRKASSLSIIPPEMGKIDASRSSSISTPPVVVALLNAGSGQVRRSKRNALSPAQGLSSRPSLAVMTEADRESDEGEEDDDDEVDDGHSENGNDGGGEPEGHEGEDDDGDDDEDALND</sequence>
<name>A0A9W6WMX0_9STRA</name>
<dbReference type="OrthoDB" id="74375at2759"/>
<feature type="compositionally biased region" description="Polar residues" evidence="2">
    <location>
        <begin position="261"/>
        <end position="308"/>
    </location>
</feature>
<dbReference type="PANTHER" id="PTHR21694">
    <property type="entry name" value="COILED-COIL DOMAIN-CONTAINING PROTEIN 63"/>
    <property type="match status" value="1"/>
</dbReference>
<evidence type="ECO:0000256" key="2">
    <source>
        <dbReference type="SAM" id="MobiDB-lite"/>
    </source>
</evidence>
<dbReference type="EMBL" id="BSXW01000053">
    <property type="protein sequence ID" value="GMF10733.1"/>
    <property type="molecule type" value="Genomic_DNA"/>
</dbReference>
<proteinExistence type="predicted"/>
<comment type="caution">
    <text evidence="3">The sequence shown here is derived from an EMBL/GenBank/DDBJ whole genome shotgun (WGS) entry which is preliminary data.</text>
</comment>
<dbReference type="PANTHER" id="PTHR21694:SF18">
    <property type="entry name" value="COILED-COIL DOMAIN-CONTAINING PROTEIN 63"/>
    <property type="match status" value="1"/>
</dbReference>
<accession>A0A9W6WMX0</accession>
<gene>
    <name evidence="3" type="ORF">Plil01_000150800</name>
</gene>
<dbReference type="AlphaFoldDB" id="A0A9W6WMX0"/>
<evidence type="ECO:0000256" key="1">
    <source>
        <dbReference type="SAM" id="Coils"/>
    </source>
</evidence>
<feature type="coiled-coil region" evidence="1">
    <location>
        <begin position="499"/>
        <end position="582"/>
    </location>
</feature>
<organism evidence="3 4">
    <name type="scientific">Phytophthora lilii</name>
    <dbReference type="NCBI Taxonomy" id="2077276"/>
    <lineage>
        <taxon>Eukaryota</taxon>
        <taxon>Sar</taxon>
        <taxon>Stramenopiles</taxon>
        <taxon>Oomycota</taxon>
        <taxon>Peronosporomycetes</taxon>
        <taxon>Peronosporales</taxon>
        <taxon>Peronosporaceae</taxon>
        <taxon>Phytophthora</taxon>
    </lineage>
</organism>
<keyword evidence="4" id="KW-1185">Reference proteome</keyword>
<keyword evidence="1" id="KW-0175">Coiled coil</keyword>
<evidence type="ECO:0000313" key="4">
    <source>
        <dbReference type="Proteomes" id="UP001165083"/>
    </source>
</evidence>
<feature type="compositionally biased region" description="Acidic residues" evidence="2">
    <location>
        <begin position="1033"/>
        <end position="1048"/>
    </location>
</feature>
<dbReference type="InterPro" id="IPR051876">
    <property type="entry name" value="ODA-DC/CCD"/>
</dbReference>
<feature type="region of interest" description="Disordered" evidence="2">
    <location>
        <begin position="972"/>
        <end position="1048"/>
    </location>
</feature>
<reference evidence="3" key="1">
    <citation type="submission" date="2023-04" db="EMBL/GenBank/DDBJ databases">
        <title>Phytophthora lilii NBRC 32176.</title>
        <authorList>
            <person name="Ichikawa N."/>
            <person name="Sato H."/>
            <person name="Tonouchi N."/>
        </authorList>
    </citation>
    <scope>NUCLEOTIDE SEQUENCE</scope>
    <source>
        <strain evidence="3">NBRC 32176</strain>
    </source>
</reference>
<feature type="compositionally biased region" description="Basic residues" evidence="2">
    <location>
        <begin position="648"/>
        <end position="658"/>
    </location>
</feature>
<feature type="region of interest" description="Disordered" evidence="2">
    <location>
        <begin position="236"/>
        <end position="308"/>
    </location>
</feature>
<dbReference type="Proteomes" id="UP001165083">
    <property type="component" value="Unassembled WGS sequence"/>
</dbReference>